<evidence type="ECO:0000256" key="2">
    <source>
        <dbReference type="SAM" id="MobiDB-lite"/>
    </source>
</evidence>
<gene>
    <name evidence="4" type="ORF">BMF94_2988</name>
</gene>
<dbReference type="SUPFAM" id="SSF117281">
    <property type="entry name" value="Kelch motif"/>
    <property type="match status" value="1"/>
</dbReference>
<dbReference type="Proteomes" id="UP000237144">
    <property type="component" value="Unassembled WGS sequence"/>
</dbReference>
<dbReference type="PANTHER" id="PTHR15526">
    <property type="entry name" value="MUSKELIN"/>
    <property type="match status" value="1"/>
</dbReference>
<feature type="domain" description="Muskelin N-terminal" evidence="3">
    <location>
        <begin position="18"/>
        <end position="246"/>
    </location>
</feature>
<feature type="region of interest" description="Disordered" evidence="2">
    <location>
        <begin position="387"/>
        <end position="415"/>
    </location>
</feature>
<dbReference type="Gene3D" id="2.60.120.260">
    <property type="entry name" value="Galactose-binding domain-like"/>
    <property type="match status" value="1"/>
</dbReference>
<dbReference type="STRING" id="741276.A0A2S5BAY8"/>
<evidence type="ECO:0000259" key="3">
    <source>
        <dbReference type="Pfam" id="PF06588"/>
    </source>
</evidence>
<name>A0A2S5BAY8_9BASI</name>
<reference evidence="4 5" key="1">
    <citation type="journal article" date="2018" name="Front. Microbiol.">
        <title>Prospects for Fungal Bioremediation of Acidic Radioactive Waste Sites: Characterization and Genome Sequence of Rhodotorula taiwanensis MD1149.</title>
        <authorList>
            <person name="Tkavc R."/>
            <person name="Matrosova V.Y."/>
            <person name="Grichenko O.E."/>
            <person name="Gostincar C."/>
            <person name="Volpe R.P."/>
            <person name="Klimenkova P."/>
            <person name="Gaidamakova E.K."/>
            <person name="Zhou C.E."/>
            <person name="Stewart B.J."/>
            <person name="Lyman M.G."/>
            <person name="Malfatti S.A."/>
            <person name="Rubinfeld B."/>
            <person name="Courtot M."/>
            <person name="Singh J."/>
            <person name="Dalgard C.L."/>
            <person name="Hamilton T."/>
            <person name="Frey K.G."/>
            <person name="Gunde-Cimerman N."/>
            <person name="Dugan L."/>
            <person name="Daly M.J."/>
        </authorList>
    </citation>
    <scope>NUCLEOTIDE SEQUENCE [LARGE SCALE GENOMIC DNA]</scope>
    <source>
        <strain evidence="4 5">MD1149</strain>
    </source>
</reference>
<comment type="caution">
    <text evidence="4">The sequence shown here is derived from an EMBL/GenBank/DDBJ whole genome shotgun (WGS) entry which is preliminary data.</text>
</comment>
<accession>A0A2S5BAY8</accession>
<feature type="compositionally biased region" description="Basic and acidic residues" evidence="2">
    <location>
        <begin position="439"/>
        <end position="448"/>
    </location>
</feature>
<dbReference type="Pfam" id="PF06588">
    <property type="entry name" value="Muskelin_N"/>
    <property type="match status" value="1"/>
</dbReference>
<dbReference type="OrthoDB" id="10052615at2759"/>
<feature type="compositionally biased region" description="Gly residues" evidence="2">
    <location>
        <begin position="454"/>
        <end position="465"/>
    </location>
</feature>
<dbReference type="InterPro" id="IPR015915">
    <property type="entry name" value="Kelch-typ_b-propeller"/>
</dbReference>
<keyword evidence="5" id="KW-1185">Reference proteome</keyword>
<sequence length="1047" mass="115022">MATEAQWDPLELLRLPPKRLAYSVHSASGYHASFLPSHILADKPNDDNSRWTAPSPEDRRMQARKAALIGSTTNETSVKLAGAKDRRRAPEWITVELDEIALVRAVGFGKTTKAHPCNLAEYTLWGGLSPDPLSMEPLLEGSLKNDANTETFELPIQIGDAESPASTPIPVKFVRIDCHVAANANYSISIWHLFLEGYSSKLTPSIALPDGPALVSLYESHRHLHTTRLILAHLRRSGPMYLPAFQTLLSTLPSPSPSASGGEARLEHPLLTSLHEALVLRGDWDASERILDDILASGLLDEWDGTAGGTKGQTVAKWERIGPPPDREVEAIESYEWPSGRGGHAMVRVARRVLLYGGWDGKRELGDMWEYELPLSAHDISTPRRWRLLDSGEPDQGQPAEGSTARPLRPGPRSCHQMVVDERDGWVYMLGARRDELDDIEHDGRDEPSAYGTGATGGTEGGMDVDGGADQPTAAPANGTATSSTGTNGRTNSPGDRWKSDFWRYKAIGPDRGKWELLSEDTRKDSGPALLFDHQMVIHTATSRLFVFGGKNQPFVPSSAVGASYAGLSSGDPLASLLTDATRSRYSGMWCYHLESRTWTHLFGDPLSPTSTPPNSMNSVGLSDRLLSRAGHALVLDSDPLHPTLYVYSGQRNEQYLQDLWAIRLASATSEDERGRDPGRRAEPSASARQPGRATPDDSALWRQGTVLDFPFTSASSSAINRSLVDLSALPASPEASPSRQGARSNHPVPTILQIRRLWPPTSASGPAASVPVPPASFTPRVTLDPSTQNWTLLTGLIRSMPAMGTPSDMSEGCLRGVWRRRTPRKSRNVDLGWEKIEEEWGSLAAAHDGGTTRGEDQSLPTPRFATQVVYDPLMQDHYVFGGHPEVQSGEALDWRQNDMWRLRVVDPTPQEAHRKAKFLLRKQRFVELCRTAPTLLALQYLQNDLAAVVDHSSPLESASFRSCMTALMSAPARMNIDISLDGSQELPSPGGSDSDVDRIDRSLYRERHELFEEIGQLAPQGERQPDENLEDTSRLLRTWQLTGIRA</sequence>
<keyword evidence="1" id="KW-0677">Repeat</keyword>
<dbReference type="InterPro" id="IPR052456">
    <property type="entry name" value="CTLH_complex_component"/>
</dbReference>
<dbReference type="InterPro" id="IPR010565">
    <property type="entry name" value="Muskelin_N"/>
</dbReference>
<feature type="compositionally biased region" description="Low complexity" evidence="2">
    <location>
        <begin position="466"/>
        <end position="495"/>
    </location>
</feature>
<dbReference type="AlphaFoldDB" id="A0A2S5BAY8"/>
<dbReference type="PANTHER" id="PTHR15526:SF5">
    <property type="entry name" value="MUSKELIN"/>
    <property type="match status" value="1"/>
</dbReference>
<feature type="compositionally biased region" description="Basic and acidic residues" evidence="2">
    <location>
        <begin position="671"/>
        <end position="683"/>
    </location>
</feature>
<evidence type="ECO:0000256" key="1">
    <source>
        <dbReference type="ARBA" id="ARBA00022737"/>
    </source>
</evidence>
<dbReference type="Gene3D" id="2.120.10.80">
    <property type="entry name" value="Kelch-type beta propeller"/>
    <property type="match status" value="2"/>
</dbReference>
<feature type="region of interest" description="Disordered" evidence="2">
    <location>
        <begin position="669"/>
        <end position="700"/>
    </location>
</feature>
<dbReference type="EMBL" id="PJQD01000031">
    <property type="protein sequence ID" value="POY73945.1"/>
    <property type="molecule type" value="Genomic_DNA"/>
</dbReference>
<proteinExistence type="predicted"/>
<feature type="region of interest" description="Disordered" evidence="2">
    <location>
        <begin position="439"/>
        <end position="496"/>
    </location>
</feature>
<protein>
    <recommendedName>
        <fullName evidence="3">Muskelin N-terminal domain-containing protein</fullName>
    </recommendedName>
</protein>
<evidence type="ECO:0000313" key="4">
    <source>
        <dbReference type="EMBL" id="POY73945.1"/>
    </source>
</evidence>
<organism evidence="4 5">
    <name type="scientific">Rhodotorula taiwanensis</name>
    <dbReference type="NCBI Taxonomy" id="741276"/>
    <lineage>
        <taxon>Eukaryota</taxon>
        <taxon>Fungi</taxon>
        <taxon>Dikarya</taxon>
        <taxon>Basidiomycota</taxon>
        <taxon>Pucciniomycotina</taxon>
        <taxon>Microbotryomycetes</taxon>
        <taxon>Sporidiobolales</taxon>
        <taxon>Sporidiobolaceae</taxon>
        <taxon>Rhodotorula</taxon>
    </lineage>
</organism>
<evidence type="ECO:0000313" key="5">
    <source>
        <dbReference type="Proteomes" id="UP000237144"/>
    </source>
</evidence>
<dbReference type="GO" id="GO:0005737">
    <property type="term" value="C:cytoplasm"/>
    <property type="evidence" value="ECO:0007669"/>
    <property type="project" value="TreeGrafter"/>
</dbReference>